<comment type="caution">
    <text evidence="3">The sequence shown here is derived from an EMBL/GenBank/DDBJ whole genome shotgun (WGS) entry which is preliminary data.</text>
</comment>
<evidence type="ECO:0000313" key="3">
    <source>
        <dbReference type="EMBL" id="KZN02001.1"/>
    </source>
</evidence>
<gene>
    <name evidence="3" type="ORF">DCAR_010755</name>
</gene>
<dbReference type="Gene3D" id="2.60.40.10">
    <property type="entry name" value="Immunoglobulins"/>
    <property type="match status" value="1"/>
</dbReference>
<dbReference type="AlphaFoldDB" id="A0A166AVW3"/>
<dbReference type="GO" id="GO:0009507">
    <property type="term" value="C:chloroplast"/>
    <property type="evidence" value="ECO:0007669"/>
    <property type="project" value="UniProtKB-ARBA"/>
</dbReference>
<dbReference type="PANTHER" id="PTHR47342:SF1">
    <property type="entry name" value="PROTEIN PTST, CHLOROPLASTIC"/>
    <property type="match status" value="1"/>
</dbReference>
<organism evidence="3">
    <name type="scientific">Daucus carota subsp. sativus</name>
    <name type="common">Carrot</name>
    <dbReference type="NCBI Taxonomy" id="79200"/>
    <lineage>
        <taxon>Eukaryota</taxon>
        <taxon>Viridiplantae</taxon>
        <taxon>Streptophyta</taxon>
        <taxon>Embryophyta</taxon>
        <taxon>Tracheophyta</taxon>
        <taxon>Spermatophyta</taxon>
        <taxon>Magnoliopsida</taxon>
        <taxon>eudicotyledons</taxon>
        <taxon>Gunneridae</taxon>
        <taxon>Pentapetalae</taxon>
        <taxon>asterids</taxon>
        <taxon>campanulids</taxon>
        <taxon>Apiales</taxon>
        <taxon>Apiaceae</taxon>
        <taxon>Apioideae</taxon>
        <taxon>Scandiceae</taxon>
        <taxon>Daucinae</taxon>
        <taxon>Daucus</taxon>
        <taxon>Daucus sect. Daucus</taxon>
    </lineage>
</organism>
<dbReference type="InterPro" id="IPR013783">
    <property type="entry name" value="Ig-like_fold"/>
</dbReference>
<dbReference type="InterPro" id="IPR032640">
    <property type="entry name" value="AMPK1_CBM"/>
</dbReference>
<dbReference type="EMBL" id="LNRQ01000003">
    <property type="protein sequence ID" value="KZN02001.1"/>
    <property type="molecule type" value="Genomic_DNA"/>
</dbReference>
<dbReference type="CDD" id="cd02859">
    <property type="entry name" value="E_set_AMPKbeta_like_N"/>
    <property type="match status" value="1"/>
</dbReference>
<dbReference type="STRING" id="79200.A0A166AVW3"/>
<dbReference type="SUPFAM" id="SSF81296">
    <property type="entry name" value="E set domains"/>
    <property type="match status" value="1"/>
</dbReference>
<dbReference type="InterPro" id="IPR014756">
    <property type="entry name" value="Ig_E-set"/>
</dbReference>
<dbReference type="Gramene" id="KZN02001">
    <property type="protein sequence ID" value="KZN02001"/>
    <property type="gene ID" value="DCAR_010755"/>
</dbReference>
<feature type="coiled-coil region" evidence="1">
    <location>
        <begin position="87"/>
        <end position="121"/>
    </location>
</feature>
<evidence type="ECO:0000256" key="1">
    <source>
        <dbReference type="SAM" id="Coils"/>
    </source>
</evidence>
<name>A0A166AVW3_DAUCS</name>
<dbReference type="Pfam" id="PF16561">
    <property type="entry name" value="AMPK1_CBM"/>
    <property type="match status" value="1"/>
</dbReference>
<proteinExistence type="predicted"/>
<accession>A0A166AVW3</accession>
<reference evidence="3" key="1">
    <citation type="journal article" date="2016" name="Nat. Genet.">
        <title>A high-quality carrot genome assembly provides new insights into carotenoid accumulation and asterid genome evolution.</title>
        <authorList>
            <person name="Iorizzo M."/>
            <person name="Ellison S."/>
            <person name="Senalik D."/>
            <person name="Zeng P."/>
            <person name="Satapoomin P."/>
            <person name="Huang J."/>
            <person name="Bowman M."/>
            <person name="Iovene M."/>
            <person name="Sanseverino W."/>
            <person name="Cavagnaro P."/>
            <person name="Yildiz M."/>
            <person name="Macko-Podgorni A."/>
            <person name="Moranska E."/>
            <person name="Grzebelus E."/>
            <person name="Grzebelus D."/>
            <person name="Ashrafi H."/>
            <person name="Zheng Z."/>
            <person name="Cheng S."/>
            <person name="Spooner D."/>
            <person name="Van Deynze A."/>
            <person name="Simon P."/>
        </authorList>
    </citation>
    <scope>NUCLEOTIDE SEQUENCE [LARGE SCALE GENOMIC DNA]</scope>
    <source>
        <tissue evidence="3">Leaf</tissue>
    </source>
</reference>
<dbReference type="OMA" id="GMMENNV"/>
<dbReference type="PANTHER" id="PTHR47342">
    <property type="entry name" value="PROTEIN PTST, CHLOROPLASTIC"/>
    <property type="match status" value="1"/>
</dbReference>
<keyword evidence="1" id="KW-0175">Coiled coil</keyword>
<sequence>MQKLNMGYLNRHKYMPYLYQYSEGRLSIHHSSWQTCCTHVILEGEYSSPRAANSSNPMHVDEFDVEEVLSQPLGSAELKLLMADSDRAKLISKLSEANRHNRFLKRQLQEKDNELVNFKSDLAALDYEIQALLSLAEEISKSPIPQGSRKINGKYIQSHLVLRLQAVNKKMKEQITDVDAVLPKEVHLFWSGMAESVQVMGSFDGWSQGEHLSPEFTGSYMKFQTTLMLRPGRYEIKFLIDGEWYLSPDFPTIGAGSIQNNLLIVE</sequence>
<protein>
    <recommendedName>
        <fullName evidence="2">AMP-activated protein kinase glycogen-binding domain-containing protein</fullName>
    </recommendedName>
</protein>
<evidence type="ECO:0000259" key="2">
    <source>
        <dbReference type="Pfam" id="PF16561"/>
    </source>
</evidence>
<feature type="domain" description="AMP-activated protein kinase glycogen-binding" evidence="2">
    <location>
        <begin position="186"/>
        <end position="254"/>
    </location>
</feature>